<feature type="region of interest" description="Disordered" evidence="3">
    <location>
        <begin position="1"/>
        <end position="22"/>
    </location>
</feature>
<accession>A0AAU8DL95</accession>
<reference evidence="4" key="1">
    <citation type="submission" date="2024-05" db="EMBL/GenBank/DDBJ databases">
        <authorList>
            <person name="Cai S.Y."/>
            <person name="Jin L.M."/>
            <person name="Li H.R."/>
        </authorList>
    </citation>
    <scope>NUCLEOTIDE SEQUENCE</scope>
    <source>
        <strain evidence="4">A5-74</strain>
    </source>
</reference>
<evidence type="ECO:0000313" key="4">
    <source>
        <dbReference type="EMBL" id="XCG62948.1"/>
    </source>
</evidence>
<evidence type="ECO:0000256" key="1">
    <source>
        <dbReference type="ARBA" id="ARBA00006484"/>
    </source>
</evidence>
<dbReference type="PANTHER" id="PTHR43477">
    <property type="entry name" value="DIHYDROANTICAPSIN 7-DEHYDROGENASE"/>
    <property type="match status" value="1"/>
</dbReference>
<gene>
    <name evidence="4" type="ORF">ABLG96_17290</name>
</gene>
<dbReference type="InterPro" id="IPR002347">
    <property type="entry name" value="SDR_fam"/>
</dbReference>
<dbReference type="GO" id="GO:0016491">
    <property type="term" value="F:oxidoreductase activity"/>
    <property type="evidence" value="ECO:0007669"/>
    <property type="project" value="UniProtKB-KW"/>
</dbReference>
<dbReference type="Pfam" id="PF00106">
    <property type="entry name" value="adh_short"/>
    <property type="match status" value="1"/>
</dbReference>
<dbReference type="InterPro" id="IPR036291">
    <property type="entry name" value="NAD(P)-bd_dom_sf"/>
</dbReference>
<dbReference type="InterPro" id="IPR051122">
    <property type="entry name" value="SDR_DHRS6-like"/>
</dbReference>
<feature type="compositionally biased region" description="Polar residues" evidence="3">
    <location>
        <begin position="1"/>
        <end position="10"/>
    </location>
</feature>
<dbReference type="Gene3D" id="3.40.50.720">
    <property type="entry name" value="NAD(P)-binding Rossmann-like Domain"/>
    <property type="match status" value="1"/>
</dbReference>
<dbReference type="PROSITE" id="PS00061">
    <property type="entry name" value="ADH_SHORT"/>
    <property type="match status" value="1"/>
</dbReference>
<evidence type="ECO:0000256" key="3">
    <source>
        <dbReference type="SAM" id="MobiDB-lite"/>
    </source>
</evidence>
<dbReference type="PRINTS" id="PR00081">
    <property type="entry name" value="GDHRDH"/>
</dbReference>
<dbReference type="RefSeq" id="WP_353648563.1">
    <property type="nucleotide sequence ID" value="NZ_CP159218.1"/>
</dbReference>
<evidence type="ECO:0000256" key="2">
    <source>
        <dbReference type="ARBA" id="ARBA00023002"/>
    </source>
</evidence>
<sequence>MSQPSSQPRDTTVHPDADAPTVTTLVTGATGAAGAEVCRALLARGQRVIAIGRSGQKLAELARQTPGVLTAAADLADSGDVRRVLDEVRASHGPVDGLVHLVGGWRGGKKFTDATEDDWKFLSTNLIDTLRHVTLAIHDDLVASQHGRAVIVSAKAAAKPTAGNAVYATAKAAAEAWQLALADSLRKNQSGRKDYPLPQTSAAVVLVITAIGDNPKFTAPDALAARIAGLFDADAAGINGTRIDLTAPATA</sequence>
<protein>
    <submittedName>
        <fullName evidence="4">SDR family oxidoreductase</fullName>
        <ecNumber evidence="4">1.-.-.-</ecNumber>
    </submittedName>
</protein>
<organism evidence="4">
    <name type="scientific">Nakamurella sp. A5-74</name>
    <dbReference type="NCBI Taxonomy" id="3158264"/>
    <lineage>
        <taxon>Bacteria</taxon>
        <taxon>Bacillati</taxon>
        <taxon>Actinomycetota</taxon>
        <taxon>Actinomycetes</taxon>
        <taxon>Nakamurellales</taxon>
        <taxon>Nakamurellaceae</taxon>
        <taxon>Nakamurella</taxon>
    </lineage>
</organism>
<keyword evidence="2 4" id="KW-0560">Oxidoreductase</keyword>
<dbReference type="SUPFAM" id="SSF51735">
    <property type="entry name" value="NAD(P)-binding Rossmann-fold domains"/>
    <property type="match status" value="1"/>
</dbReference>
<dbReference type="AlphaFoldDB" id="A0AAU8DL95"/>
<name>A0AAU8DL95_9ACTN</name>
<dbReference type="EC" id="1.-.-.-" evidence="4"/>
<dbReference type="EMBL" id="CP159218">
    <property type="protein sequence ID" value="XCG62948.1"/>
    <property type="molecule type" value="Genomic_DNA"/>
</dbReference>
<proteinExistence type="inferred from homology"/>
<comment type="similarity">
    <text evidence="1">Belongs to the short-chain dehydrogenases/reductases (SDR) family.</text>
</comment>
<dbReference type="InterPro" id="IPR020904">
    <property type="entry name" value="Sc_DH/Rdtase_CS"/>
</dbReference>
<dbReference type="PANTHER" id="PTHR43477:SF1">
    <property type="entry name" value="DIHYDROANTICAPSIN 7-DEHYDROGENASE"/>
    <property type="match status" value="1"/>
</dbReference>
<dbReference type="CDD" id="cd05233">
    <property type="entry name" value="SDR_c"/>
    <property type="match status" value="1"/>
</dbReference>